<dbReference type="InterPro" id="IPR036812">
    <property type="entry name" value="NAD(P)_OxRdtase_dom_sf"/>
</dbReference>
<dbReference type="STRING" id="685588.A0A067TM86"/>
<evidence type="ECO:0008006" key="3">
    <source>
        <dbReference type="Google" id="ProtNLM"/>
    </source>
</evidence>
<evidence type="ECO:0000313" key="2">
    <source>
        <dbReference type="Proteomes" id="UP000027222"/>
    </source>
</evidence>
<dbReference type="SUPFAM" id="SSF51430">
    <property type="entry name" value="NAD(P)-linked oxidoreductase"/>
    <property type="match status" value="1"/>
</dbReference>
<keyword evidence="2" id="KW-1185">Reference proteome</keyword>
<evidence type="ECO:0000313" key="1">
    <source>
        <dbReference type="EMBL" id="KDR80068.1"/>
    </source>
</evidence>
<organism evidence="1 2">
    <name type="scientific">Galerina marginata (strain CBS 339.88)</name>
    <dbReference type="NCBI Taxonomy" id="685588"/>
    <lineage>
        <taxon>Eukaryota</taxon>
        <taxon>Fungi</taxon>
        <taxon>Dikarya</taxon>
        <taxon>Basidiomycota</taxon>
        <taxon>Agaricomycotina</taxon>
        <taxon>Agaricomycetes</taxon>
        <taxon>Agaricomycetidae</taxon>
        <taxon>Agaricales</taxon>
        <taxon>Agaricineae</taxon>
        <taxon>Strophariaceae</taxon>
        <taxon>Galerina</taxon>
    </lineage>
</organism>
<sequence>MPWSICQIVGGRDAPPLKPIVVSLWHIEWKTGCRWNSWKRKRRGLALLETSFLLASAGGGCLRQAIFKPEMRVPTSSLLCQPSPFGGAQSMHWQCLWAICQKDQAFRNQTTTTKILLPQTIWPLFAFTFDLSSLDYKDFKTEDFLSIEVFNPLQQFRSGVSEEPRKHPETETVKVIGVSKFPVKFFKACSTTPKSCQQSTKYNVILLVAFCREKGIAVRAYSPLGPNDSLLLKHSIVNKIADAHKANKPGVSVLSKSPVFLGIDIVTANARVIDLTSTEIKELQDIDKTEHFRACHPNWTGWGSIGFPDCE</sequence>
<protein>
    <recommendedName>
        <fullName evidence="3">NADP-dependent oxidoreductase domain-containing protein</fullName>
    </recommendedName>
</protein>
<name>A0A067TM86_GALM3</name>
<dbReference type="HOGENOM" id="CLU_894425_0_0_1"/>
<dbReference type="OrthoDB" id="416253at2759"/>
<dbReference type="Gene3D" id="3.20.20.100">
    <property type="entry name" value="NADP-dependent oxidoreductase domain"/>
    <property type="match status" value="1"/>
</dbReference>
<dbReference type="Proteomes" id="UP000027222">
    <property type="component" value="Unassembled WGS sequence"/>
</dbReference>
<gene>
    <name evidence="1" type="ORF">GALMADRAFT_208276</name>
</gene>
<dbReference type="EMBL" id="KL142372">
    <property type="protein sequence ID" value="KDR80068.1"/>
    <property type="molecule type" value="Genomic_DNA"/>
</dbReference>
<dbReference type="AlphaFoldDB" id="A0A067TM86"/>
<proteinExistence type="predicted"/>
<accession>A0A067TM86</accession>
<reference evidence="2" key="1">
    <citation type="journal article" date="2014" name="Proc. Natl. Acad. Sci. U.S.A.">
        <title>Extensive sampling of basidiomycete genomes demonstrates inadequacy of the white-rot/brown-rot paradigm for wood decay fungi.</title>
        <authorList>
            <person name="Riley R."/>
            <person name="Salamov A.A."/>
            <person name="Brown D.W."/>
            <person name="Nagy L.G."/>
            <person name="Floudas D."/>
            <person name="Held B.W."/>
            <person name="Levasseur A."/>
            <person name="Lombard V."/>
            <person name="Morin E."/>
            <person name="Otillar R."/>
            <person name="Lindquist E.A."/>
            <person name="Sun H."/>
            <person name="LaButti K.M."/>
            <person name="Schmutz J."/>
            <person name="Jabbour D."/>
            <person name="Luo H."/>
            <person name="Baker S.E."/>
            <person name="Pisabarro A.G."/>
            <person name="Walton J.D."/>
            <person name="Blanchette R.A."/>
            <person name="Henrissat B."/>
            <person name="Martin F."/>
            <person name="Cullen D."/>
            <person name="Hibbett D.S."/>
            <person name="Grigoriev I.V."/>
        </authorList>
    </citation>
    <scope>NUCLEOTIDE SEQUENCE [LARGE SCALE GENOMIC DNA]</scope>
    <source>
        <strain evidence="2">CBS 339.88</strain>
    </source>
</reference>